<dbReference type="InterPro" id="IPR004149">
    <property type="entry name" value="Znf_DNAligase_C4"/>
</dbReference>
<evidence type="ECO:0000256" key="9">
    <source>
        <dbReference type="ARBA" id="ARBA00022842"/>
    </source>
</evidence>
<dbReference type="PANTHER" id="PTHR23389">
    <property type="entry name" value="CHROMOSOME TRANSMISSION FIDELITY FACTOR 18"/>
    <property type="match status" value="1"/>
</dbReference>
<keyword evidence="7" id="KW-0227">DNA damage</keyword>
<dbReference type="InterPro" id="IPR018239">
    <property type="entry name" value="DNA_ligase_AS"/>
</dbReference>
<gene>
    <name evidence="15" type="ORF">METZ01_LOCUS188316</name>
</gene>
<dbReference type="SUPFAM" id="SSF50249">
    <property type="entry name" value="Nucleic acid-binding proteins"/>
    <property type="match status" value="1"/>
</dbReference>
<dbReference type="InterPro" id="IPR013840">
    <property type="entry name" value="DNAligase_N"/>
</dbReference>
<feature type="non-terminal residue" evidence="15">
    <location>
        <position position="567"/>
    </location>
</feature>
<dbReference type="FunFam" id="1.10.287.610:FF:000002">
    <property type="entry name" value="DNA ligase"/>
    <property type="match status" value="1"/>
</dbReference>
<keyword evidence="9" id="KW-0460">Magnesium</keyword>
<evidence type="ECO:0000256" key="8">
    <source>
        <dbReference type="ARBA" id="ARBA00022833"/>
    </source>
</evidence>
<dbReference type="Gene3D" id="1.10.150.20">
    <property type="entry name" value="5' to 3' exonuclease, C-terminal subdomain"/>
    <property type="match status" value="2"/>
</dbReference>
<evidence type="ECO:0000256" key="6">
    <source>
        <dbReference type="ARBA" id="ARBA00022723"/>
    </source>
</evidence>
<dbReference type="PANTHER" id="PTHR23389:SF9">
    <property type="entry name" value="DNA LIGASE"/>
    <property type="match status" value="1"/>
</dbReference>
<dbReference type="Gene3D" id="1.10.287.610">
    <property type="entry name" value="Helix hairpin bin"/>
    <property type="match status" value="1"/>
</dbReference>
<keyword evidence="8" id="KW-0862">Zinc</keyword>
<dbReference type="NCBIfam" id="NF005932">
    <property type="entry name" value="PRK07956.1"/>
    <property type="match status" value="1"/>
</dbReference>
<organism evidence="15">
    <name type="scientific">marine metagenome</name>
    <dbReference type="NCBI Taxonomy" id="408172"/>
    <lineage>
        <taxon>unclassified sequences</taxon>
        <taxon>metagenomes</taxon>
        <taxon>ecological metagenomes</taxon>
    </lineage>
</organism>
<evidence type="ECO:0000256" key="3">
    <source>
        <dbReference type="ARBA" id="ARBA00012722"/>
    </source>
</evidence>
<keyword evidence="11" id="KW-0234">DNA repair</keyword>
<dbReference type="GO" id="GO:0003911">
    <property type="term" value="F:DNA ligase (NAD+) activity"/>
    <property type="evidence" value="ECO:0007669"/>
    <property type="project" value="UniProtKB-EC"/>
</dbReference>
<dbReference type="SMART" id="SM00278">
    <property type="entry name" value="HhH1"/>
    <property type="match status" value="2"/>
</dbReference>
<evidence type="ECO:0000256" key="1">
    <source>
        <dbReference type="ARBA" id="ARBA00001946"/>
    </source>
</evidence>
<dbReference type="PIRSF" id="PIRSF001604">
    <property type="entry name" value="LigA"/>
    <property type="match status" value="1"/>
</dbReference>
<comment type="function">
    <text evidence="2">DNA ligase that catalyzes the formation of phosphodiester linkages between 5'-phosphoryl and 3'-hydroxyl groups in double-stranded DNA using NAD as a coenzyme and as the energy source for the reaction. It is essential for DNA replication and repair of damaged DNA.</text>
</comment>
<dbReference type="Pfam" id="PF12826">
    <property type="entry name" value="HHH_2"/>
    <property type="match status" value="1"/>
</dbReference>
<evidence type="ECO:0000256" key="7">
    <source>
        <dbReference type="ARBA" id="ARBA00022763"/>
    </source>
</evidence>
<feature type="domain" description="NAD-dependent DNA ligase N-terminal" evidence="14">
    <location>
        <begin position="5"/>
        <end position="447"/>
    </location>
</feature>
<dbReference type="GO" id="GO:0003677">
    <property type="term" value="F:DNA binding"/>
    <property type="evidence" value="ECO:0007669"/>
    <property type="project" value="InterPro"/>
</dbReference>
<dbReference type="Pfam" id="PF03119">
    <property type="entry name" value="DNA_ligase_ZBD"/>
    <property type="match status" value="1"/>
</dbReference>
<dbReference type="Gene3D" id="3.30.470.30">
    <property type="entry name" value="DNA ligase/mRNA capping enzyme"/>
    <property type="match status" value="1"/>
</dbReference>
<dbReference type="InterPro" id="IPR001679">
    <property type="entry name" value="DNA_ligase"/>
</dbReference>
<evidence type="ECO:0000256" key="10">
    <source>
        <dbReference type="ARBA" id="ARBA00023027"/>
    </source>
</evidence>
<dbReference type="GO" id="GO:0006281">
    <property type="term" value="P:DNA repair"/>
    <property type="evidence" value="ECO:0007669"/>
    <property type="project" value="UniProtKB-KW"/>
</dbReference>
<dbReference type="Gene3D" id="2.40.50.140">
    <property type="entry name" value="Nucleic acid-binding proteins"/>
    <property type="match status" value="1"/>
</dbReference>
<evidence type="ECO:0000256" key="12">
    <source>
        <dbReference type="ARBA" id="ARBA00034005"/>
    </source>
</evidence>
<dbReference type="GO" id="GO:0005829">
    <property type="term" value="C:cytosol"/>
    <property type="evidence" value="ECO:0007669"/>
    <property type="project" value="TreeGrafter"/>
</dbReference>
<dbReference type="Pfam" id="PF01653">
    <property type="entry name" value="DNA_ligase_aden"/>
    <property type="match status" value="1"/>
</dbReference>
<dbReference type="EC" id="6.5.1.2" evidence="3"/>
<reference evidence="15" key="1">
    <citation type="submission" date="2018-05" db="EMBL/GenBank/DDBJ databases">
        <authorList>
            <person name="Lanie J.A."/>
            <person name="Ng W.-L."/>
            <person name="Kazmierczak K.M."/>
            <person name="Andrzejewski T.M."/>
            <person name="Davidsen T.M."/>
            <person name="Wayne K.J."/>
            <person name="Tettelin H."/>
            <person name="Glass J.I."/>
            <person name="Rusch D."/>
            <person name="Podicherti R."/>
            <person name="Tsui H.-C.T."/>
            <person name="Winkler M.E."/>
        </authorList>
    </citation>
    <scope>NUCLEOTIDE SEQUENCE</scope>
</reference>
<keyword evidence="6" id="KW-0479">Metal-binding</keyword>
<protein>
    <recommendedName>
        <fullName evidence="3">DNA ligase (NAD(+))</fullName>
        <ecNumber evidence="3">6.5.1.2</ecNumber>
    </recommendedName>
</protein>
<dbReference type="GO" id="GO:0006260">
    <property type="term" value="P:DNA replication"/>
    <property type="evidence" value="ECO:0007669"/>
    <property type="project" value="UniProtKB-KW"/>
</dbReference>
<dbReference type="GO" id="GO:0046872">
    <property type="term" value="F:metal ion binding"/>
    <property type="evidence" value="ECO:0007669"/>
    <property type="project" value="UniProtKB-KW"/>
</dbReference>
<dbReference type="SMART" id="SM00532">
    <property type="entry name" value="LIGANc"/>
    <property type="match status" value="1"/>
</dbReference>
<comment type="cofactor">
    <cofactor evidence="1">
        <name>Mg(2+)</name>
        <dbReference type="ChEBI" id="CHEBI:18420"/>
    </cofactor>
</comment>
<evidence type="ECO:0000256" key="5">
    <source>
        <dbReference type="ARBA" id="ARBA00022705"/>
    </source>
</evidence>
<dbReference type="InterPro" id="IPR010994">
    <property type="entry name" value="RuvA_2-like"/>
</dbReference>
<dbReference type="SUPFAM" id="SSF47781">
    <property type="entry name" value="RuvA domain 2-like"/>
    <property type="match status" value="1"/>
</dbReference>
<evidence type="ECO:0000259" key="13">
    <source>
        <dbReference type="SMART" id="SM00278"/>
    </source>
</evidence>
<dbReference type="FunFam" id="1.10.150.20:FF:000007">
    <property type="entry name" value="DNA ligase"/>
    <property type="match status" value="1"/>
</dbReference>
<keyword evidence="10" id="KW-0520">NAD</keyword>
<dbReference type="InterPro" id="IPR012340">
    <property type="entry name" value="NA-bd_OB-fold"/>
</dbReference>
<dbReference type="PROSITE" id="PS01056">
    <property type="entry name" value="DNA_LIGASE_N2"/>
    <property type="match status" value="1"/>
</dbReference>
<sequence>MVDNNVARRVAELREQINHHNYRYYVLDDTEVNDSEYDRLMVELRGLEEEHPSLVTAESPTQRVGANPADGFEQVQHRLPMLSLGNAFNEEDLQAWYRRIKGLLDDADFNLVCELKIDGLAVSLTYQDGVLVQGATRGNGTAGEDVTQNLRTIRSIPISLIGEPPPYLEVRGEVYLPIEEFQRLNVEREKLGEPLYANPRNTGAGSVRQLDSKVTAARNMRIWVYSLGDIGESERPSEHSDSLRWLNGMGFRINPENRVCETLEEVVDYYHSWVEKRHDLPYEIDGVVIKVDPFAYQDSLGVVGREPRWAIAFKFPAEQAVTRLLDIGINVGRTGSLNPYAILDPVIVSGVTVRQASLHNVEDINRKDIRVCDWVTVERAGDVIPQVVGPILERRTGQEEVFEMPVDCPVCGTLVVKPESEAMHRCPNTSCPAQFFELLKHFVSKGAMDIDGLGEQWCGILIENDLVEDVAGLYRLDKEELLNLDRMGDKLATKIMTNVEASKQRPLHRILFALGIIHVGSEIAELLTQRYASLNEMAGANLEDLTEISGVGPKIAESVVDYFAVPH</sequence>
<dbReference type="CDD" id="cd00114">
    <property type="entry name" value="LIGANc"/>
    <property type="match status" value="1"/>
</dbReference>
<dbReference type="InterPro" id="IPR003583">
    <property type="entry name" value="Hlx-hairpin-Hlx_DNA-bd_motif"/>
</dbReference>
<dbReference type="SUPFAM" id="SSF56091">
    <property type="entry name" value="DNA ligase/mRNA capping enzyme, catalytic domain"/>
    <property type="match status" value="1"/>
</dbReference>
<proteinExistence type="inferred from homology"/>
<name>A0A382DBR1_9ZZZZ</name>
<evidence type="ECO:0000313" key="15">
    <source>
        <dbReference type="EMBL" id="SVB35462.1"/>
    </source>
</evidence>
<dbReference type="Gene3D" id="6.20.10.30">
    <property type="match status" value="1"/>
</dbReference>
<dbReference type="AlphaFoldDB" id="A0A382DBR1"/>
<evidence type="ECO:0000256" key="11">
    <source>
        <dbReference type="ARBA" id="ARBA00023204"/>
    </source>
</evidence>
<dbReference type="InterPro" id="IPR041663">
    <property type="entry name" value="DisA/LigA_HHH"/>
</dbReference>
<accession>A0A382DBR1</accession>
<comment type="catalytic activity">
    <reaction evidence="12">
        <text>NAD(+) + (deoxyribonucleotide)n-3'-hydroxyl + 5'-phospho-(deoxyribonucleotide)m = (deoxyribonucleotide)n+m + AMP + beta-nicotinamide D-nucleotide.</text>
        <dbReference type="EC" id="6.5.1.2"/>
    </reaction>
</comment>
<dbReference type="FunFam" id="3.30.470.30:FF:000001">
    <property type="entry name" value="DNA ligase"/>
    <property type="match status" value="1"/>
</dbReference>
<feature type="domain" description="Helix-hairpin-helix DNA-binding motif class 1" evidence="13">
    <location>
        <begin position="543"/>
        <end position="562"/>
    </location>
</feature>
<keyword evidence="5" id="KW-0235">DNA replication</keyword>
<dbReference type="InterPro" id="IPR013839">
    <property type="entry name" value="DNAligase_adenylation"/>
</dbReference>
<dbReference type="InterPro" id="IPR033136">
    <property type="entry name" value="DNA_ligase_CS"/>
</dbReference>
<dbReference type="NCBIfam" id="TIGR00575">
    <property type="entry name" value="dnlj"/>
    <property type="match status" value="1"/>
</dbReference>
<dbReference type="EMBL" id="UINC01038439">
    <property type="protein sequence ID" value="SVB35462.1"/>
    <property type="molecule type" value="Genomic_DNA"/>
</dbReference>
<keyword evidence="4" id="KW-0436">Ligase</keyword>
<evidence type="ECO:0000256" key="4">
    <source>
        <dbReference type="ARBA" id="ARBA00022598"/>
    </source>
</evidence>
<dbReference type="HAMAP" id="MF_01588">
    <property type="entry name" value="DNA_ligase_A"/>
    <property type="match status" value="1"/>
</dbReference>
<dbReference type="Pfam" id="PF03120">
    <property type="entry name" value="OB_DNA_ligase"/>
    <property type="match status" value="1"/>
</dbReference>
<feature type="domain" description="Helix-hairpin-helix DNA-binding motif class 1" evidence="13">
    <location>
        <begin position="479"/>
        <end position="498"/>
    </location>
</feature>
<dbReference type="PROSITE" id="PS01055">
    <property type="entry name" value="DNA_LIGASE_N1"/>
    <property type="match status" value="1"/>
</dbReference>
<evidence type="ECO:0000256" key="2">
    <source>
        <dbReference type="ARBA" id="ARBA00004067"/>
    </source>
</evidence>
<dbReference type="InterPro" id="IPR004150">
    <property type="entry name" value="NAD_DNA_ligase_OB"/>
</dbReference>
<evidence type="ECO:0000259" key="14">
    <source>
        <dbReference type="SMART" id="SM00532"/>
    </source>
</evidence>